<evidence type="ECO:0000313" key="9">
    <source>
        <dbReference type="EMBL" id="MFC3124907.1"/>
    </source>
</evidence>
<keyword evidence="6 7" id="KW-0472">Membrane</keyword>
<feature type="transmembrane region" description="Helical" evidence="7">
    <location>
        <begin position="23"/>
        <end position="42"/>
    </location>
</feature>
<dbReference type="InterPro" id="IPR003399">
    <property type="entry name" value="Mce/MlaD"/>
</dbReference>
<keyword evidence="3" id="KW-0997">Cell inner membrane</keyword>
<protein>
    <submittedName>
        <fullName evidence="9">Intermembrane transport protein PqiB</fullName>
    </submittedName>
</protein>
<dbReference type="PANTHER" id="PTHR30462">
    <property type="entry name" value="INTERMEMBRANE TRANSPORT PROTEIN PQIB-RELATED"/>
    <property type="match status" value="1"/>
</dbReference>
<keyword evidence="5 7" id="KW-1133">Transmembrane helix</keyword>
<evidence type="ECO:0000256" key="4">
    <source>
        <dbReference type="ARBA" id="ARBA00022692"/>
    </source>
</evidence>
<comment type="caution">
    <text evidence="9">The sequence shown here is derived from an EMBL/GenBank/DDBJ whole genome shotgun (WGS) entry which is preliminary data.</text>
</comment>
<accession>A0ABV7FX17</accession>
<comment type="subcellular location">
    <subcellularLocation>
        <location evidence="1">Cell inner membrane</location>
    </subcellularLocation>
</comment>
<proteinExistence type="predicted"/>
<evidence type="ECO:0000256" key="3">
    <source>
        <dbReference type="ARBA" id="ARBA00022519"/>
    </source>
</evidence>
<sequence>MSEPEDHTSGAPFAEARPHRRRFSLIWLIPIVAAAITGYLLWTTYSARGPLVTVHFRTADGLTAGQTQVRYKSVAIGLVERIELADDLSGITAFVRMDRDLADHLTEGTRFWVVRPRLTAGNVSGLETIVSGAFIEFDPGPPGEARHDYRGLEDPPGIRSDEPGRIFTLKTWRLGSLNRGSPVFFRDVQVGEILSFDPPSPDGIVTLRAFVRSPYEGYVREGSRFWNTSGVRIGFGPDGLNLEVESLRALLAGGVAFDTPPRERQAEPAADNAEFTLYNNVEDAVAATSENRLEFLVYLDGNVRGLAARSPVEMRGIRIGSVTSVRLAYDQTADRFRVPVRIAVEPDRIAFPEGRPQEEVRAALDRFVSQGMRAQLASGNLLTGQKVITLDFVPNAPPAEIRQEGEWLVIPSLDGGGDIFTAVSAIAGQLGQFPIAEIGRNLNETLASVNALAGGPELKGAISNLSGTLAELESLVRKADGGLGPLLKRLPSIADNLDRTIGSARAAVSGIERGYGANSTFSRDLARLMSQATDAARSVRLLADYLERHPEALVRGRTE</sequence>
<evidence type="ECO:0000256" key="1">
    <source>
        <dbReference type="ARBA" id="ARBA00004533"/>
    </source>
</evidence>
<evidence type="ECO:0000256" key="7">
    <source>
        <dbReference type="SAM" id="Phobius"/>
    </source>
</evidence>
<dbReference type="Proteomes" id="UP001595593">
    <property type="component" value="Unassembled WGS sequence"/>
</dbReference>
<keyword evidence="10" id="KW-1185">Reference proteome</keyword>
<organism evidence="9 10">
    <name type="scientific">Teichococcus globiformis</name>
    <dbReference type="NCBI Taxonomy" id="2307229"/>
    <lineage>
        <taxon>Bacteria</taxon>
        <taxon>Pseudomonadati</taxon>
        <taxon>Pseudomonadota</taxon>
        <taxon>Alphaproteobacteria</taxon>
        <taxon>Acetobacterales</taxon>
        <taxon>Roseomonadaceae</taxon>
        <taxon>Roseomonas</taxon>
    </lineage>
</organism>
<evidence type="ECO:0000256" key="5">
    <source>
        <dbReference type="ARBA" id="ARBA00022989"/>
    </source>
</evidence>
<dbReference type="EMBL" id="JBHRTN010000008">
    <property type="protein sequence ID" value="MFC3124907.1"/>
    <property type="molecule type" value="Genomic_DNA"/>
</dbReference>
<gene>
    <name evidence="9" type="ORF">ACFOD4_07540</name>
</gene>
<feature type="domain" description="Mce/MlaD" evidence="8">
    <location>
        <begin position="49"/>
        <end position="140"/>
    </location>
</feature>
<dbReference type="PANTHER" id="PTHR30462:SF0">
    <property type="entry name" value="INTERMEMBRANE TRANSPORT PROTEIN YEBT"/>
    <property type="match status" value="1"/>
</dbReference>
<evidence type="ECO:0000256" key="6">
    <source>
        <dbReference type="ARBA" id="ARBA00023136"/>
    </source>
</evidence>
<keyword evidence="2" id="KW-1003">Cell membrane</keyword>
<evidence type="ECO:0000259" key="8">
    <source>
        <dbReference type="Pfam" id="PF02470"/>
    </source>
</evidence>
<evidence type="ECO:0000313" key="10">
    <source>
        <dbReference type="Proteomes" id="UP001595593"/>
    </source>
</evidence>
<reference evidence="10" key="1">
    <citation type="journal article" date="2019" name="Int. J. Syst. Evol. Microbiol.">
        <title>The Global Catalogue of Microorganisms (GCM) 10K type strain sequencing project: providing services to taxonomists for standard genome sequencing and annotation.</title>
        <authorList>
            <consortium name="The Broad Institute Genomics Platform"/>
            <consortium name="The Broad Institute Genome Sequencing Center for Infectious Disease"/>
            <person name="Wu L."/>
            <person name="Ma J."/>
        </authorList>
    </citation>
    <scope>NUCLEOTIDE SEQUENCE [LARGE SCALE GENOMIC DNA]</scope>
    <source>
        <strain evidence="10">KCTC 52094</strain>
    </source>
</reference>
<evidence type="ECO:0000256" key="2">
    <source>
        <dbReference type="ARBA" id="ARBA00022475"/>
    </source>
</evidence>
<dbReference type="RefSeq" id="WP_379595332.1">
    <property type="nucleotide sequence ID" value="NZ_JBHRTN010000008.1"/>
</dbReference>
<dbReference type="InterPro" id="IPR051800">
    <property type="entry name" value="PqiA-PqiB_transport"/>
</dbReference>
<dbReference type="Pfam" id="PF02470">
    <property type="entry name" value="MlaD"/>
    <property type="match status" value="2"/>
</dbReference>
<keyword evidence="4 7" id="KW-0812">Transmembrane</keyword>
<feature type="domain" description="Mce/MlaD" evidence="8">
    <location>
        <begin position="301"/>
        <end position="392"/>
    </location>
</feature>
<name>A0ABV7FX17_9PROT</name>